<keyword evidence="2 5" id="KW-0812">Transmembrane</keyword>
<evidence type="ECO:0000313" key="6">
    <source>
        <dbReference type="EMBL" id="KAF0041276.1"/>
    </source>
</evidence>
<organism evidence="6 7">
    <name type="scientific">Scophthalmus maximus</name>
    <name type="common">Turbot</name>
    <name type="synonym">Psetta maxima</name>
    <dbReference type="NCBI Taxonomy" id="52904"/>
    <lineage>
        <taxon>Eukaryota</taxon>
        <taxon>Metazoa</taxon>
        <taxon>Chordata</taxon>
        <taxon>Craniata</taxon>
        <taxon>Vertebrata</taxon>
        <taxon>Euteleostomi</taxon>
        <taxon>Actinopterygii</taxon>
        <taxon>Neopterygii</taxon>
        <taxon>Teleostei</taxon>
        <taxon>Neoteleostei</taxon>
        <taxon>Acanthomorphata</taxon>
        <taxon>Carangaria</taxon>
        <taxon>Pleuronectiformes</taxon>
        <taxon>Pleuronectoidei</taxon>
        <taxon>Scophthalmidae</taxon>
        <taxon>Scophthalmus</taxon>
    </lineage>
</organism>
<dbReference type="Pfam" id="PF04103">
    <property type="entry name" value="CD20"/>
    <property type="match status" value="1"/>
</dbReference>
<feature type="transmembrane region" description="Helical" evidence="5">
    <location>
        <begin position="191"/>
        <end position="211"/>
    </location>
</feature>
<dbReference type="Proteomes" id="UP000438429">
    <property type="component" value="Unassembled WGS sequence"/>
</dbReference>
<evidence type="ECO:0000256" key="2">
    <source>
        <dbReference type="ARBA" id="ARBA00022692"/>
    </source>
</evidence>
<evidence type="ECO:0000256" key="4">
    <source>
        <dbReference type="ARBA" id="ARBA00023136"/>
    </source>
</evidence>
<dbReference type="EMBL" id="VEVO01000006">
    <property type="protein sequence ID" value="KAF0041276.1"/>
    <property type="molecule type" value="Genomic_DNA"/>
</dbReference>
<dbReference type="GO" id="GO:0042383">
    <property type="term" value="C:sarcolemma"/>
    <property type="evidence" value="ECO:0007669"/>
    <property type="project" value="TreeGrafter"/>
</dbReference>
<sequence length="309" mass="34101">MHGACPPVRAALQTDAWSSPSSHFAKPSVLWSERARAPPVGNSSRLTCSLHQRKVRRSHVVRVAAAAPTATSSETVRLGTRRPKRDDACAQCADECKGARARGETGLIQDQSGGLTSPVSETSQQACKSYLQQLAAEYPNDIVHRVNLTKLCQIFPGVLLQLCLVSILGFILYCITYVPDERTSLQFIVKLLYFVLCLIGLVISVLVMAFAGYHYSQTSSFNCDQVEEDCVCRLDRDDPIARTFTYKGVSDCEVITGTLTLYFLLQIVLNLAQAIVCAVGAFIMWKDRYQVFFAGLQIGSPSTQHWQKV</sequence>
<dbReference type="PANTHER" id="PTHR15260">
    <property type="entry name" value="SARCOSPAN"/>
    <property type="match status" value="1"/>
</dbReference>
<reference evidence="6 7" key="1">
    <citation type="submission" date="2019-06" db="EMBL/GenBank/DDBJ databases">
        <title>Draft genomes of female and male turbot (Scophthalmus maximus).</title>
        <authorList>
            <person name="Xu H."/>
            <person name="Xu X.-W."/>
            <person name="Shao C."/>
            <person name="Chen S."/>
        </authorList>
    </citation>
    <scope>NUCLEOTIDE SEQUENCE [LARGE SCALE GENOMIC DNA]</scope>
    <source>
        <strain evidence="6">Ysfricsl-2016a</strain>
        <tissue evidence="6">Blood</tissue>
    </source>
</reference>
<comment type="subcellular location">
    <subcellularLocation>
        <location evidence="1">Membrane</location>
        <topology evidence="1">Multi-pass membrane protein</topology>
    </subcellularLocation>
</comment>
<name>A0A6A4T1G0_SCOMX</name>
<evidence type="ECO:0000256" key="1">
    <source>
        <dbReference type="ARBA" id="ARBA00004141"/>
    </source>
</evidence>
<keyword evidence="4 5" id="KW-0472">Membrane</keyword>
<evidence type="ECO:0008006" key="8">
    <source>
        <dbReference type="Google" id="ProtNLM"/>
    </source>
</evidence>
<keyword evidence="3 5" id="KW-1133">Transmembrane helix</keyword>
<evidence type="ECO:0000256" key="5">
    <source>
        <dbReference type="SAM" id="Phobius"/>
    </source>
</evidence>
<dbReference type="PANTHER" id="PTHR15260:SF1">
    <property type="entry name" value="SARCOSPAN"/>
    <property type="match status" value="1"/>
</dbReference>
<proteinExistence type="predicted"/>
<dbReference type="InterPro" id="IPR007237">
    <property type="entry name" value="CD20-like"/>
</dbReference>
<comment type="caution">
    <text evidence="6">The sequence shown here is derived from an EMBL/GenBank/DDBJ whole genome shotgun (WGS) entry which is preliminary data.</text>
</comment>
<feature type="transmembrane region" description="Helical" evidence="5">
    <location>
        <begin position="263"/>
        <end position="285"/>
    </location>
</feature>
<gene>
    <name evidence="6" type="ORF">F2P81_007174</name>
</gene>
<feature type="transmembrane region" description="Helical" evidence="5">
    <location>
        <begin position="154"/>
        <end position="179"/>
    </location>
</feature>
<dbReference type="InterPro" id="IPR030429">
    <property type="entry name" value="Sarcospan"/>
</dbReference>
<evidence type="ECO:0000313" key="7">
    <source>
        <dbReference type="Proteomes" id="UP000438429"/>
    </source>
</evidence>
<protein>
    <recommendedName>
        <fullName evidence="8">Sarcospan</fullName>
    </recommendedName>
</protein>
<dbReference type="GO" id="GO:0016010">
    <property type="term" value="C:dystrophin-associated glycoprotein complex"/>
    <property type="evidence" value="ECO:0007669"/>
    <property type="project" value="InterPro"/>
</dbReference>
<evidence type="ECO:0000256" key="3">
    <source>
        <dbReference type="ARBA" id="ARBA00022989"/>
    </source>
</evidence>
<accession>A0A6A4T1G0</accession>
<dbReference type="AlphaFoldDB" id="A0A6A4T1G0"/>